<dbReference type="Gene3D" id="6.10.340.10">
    <property type="match status" value="1"/>
</dbReference>
<evidence type="ECO:0000256" key="6">
    <source>
        <dbReference type="ARBA" id="ARBA00022679"/>
    </source>
</evidence>
<keyword evidence="10" id="KW-0902">Two-component regulatory system</keyword>
<dbReference type="SMART" id="SM00304">
    <property type="entry name" value="HAMP"/>
    <property type="match status" value="1"/>
</dbReference>
<evidence type="ECO:0000256" key="11">
    <source>
        <dbReference type="ARBA" id="ARBA00023136"/>
    </source>
</evidence>
<proteinExistence type="predicted"/>
<dbReference type="InterPro" id="IPR005467">
    <property type="entry name" value="His_kinase_dom"/>
</dbReference>
<dbReference type="PRINTS" id="PR00344">
    <property type="entry name" value="BCTRLSENSOR"/>
</dbReference>
<keyword evidence="12" id="KW-1133">Transmembrane helix</keyword>
<evidence type="ECO:0000256" key="1">
    <source>
        <dbReference type="ARBA" id="ARBA00000085"/>
    </source>
</evidence>
<comment type="caution">
    <text evidence="15">The sequence shown here is derived from an EMBL/GenBank/DDBJ whole genome shotgun (WGS) entry which is preliminary data.</text>
</comment>
<dbReference type="CDD" id="cd00075">
    <property type="entry name" value="HATPase"/>
    <property type="match status" value="1"/>
</dbReference>
<dbReference type="InterPro" id="IPR003660">
    <property type="entry name" value="HAMP_dom"/>
</dbReference>
<sequence>MDRQMKQTSLLTYWTMRYFIILLVGLVLLAATAIWWTNRETLDSRLQTVELLAQEIAARLSGPEGTIEVPDNLGEYIDKKSRFFKLGPGMCVIVTDTEGKLLYSNDPLTQEDLRSKLNENLDKAKQPGMKAIIAPIEHGRSKIGQVTLLQPTQSLTHIPELKWAIGLLLVSLTALGWLTIYLLSRKLVRPIRNVASAARQISLGHYDIQLEANAKEQELNDMILSFKEMAGRLKQLEHSRNFMLAGLTHELKTPVTSVKGLVHAVKEKVVQGEDADEFLAIALEESGRLERMVADLLDYNALEAGLVRLNREALDAAVLVPEIIYQWTLHQDANIGEPALSLPGHPVRIEGDPLRIQQIIVNLLNNIVQSRHPDRPLSIRVSLCEREDGYAEIVVADNGQGIPPGEQDLIFERFFRGENKKHAVRGLGLGLTFSRLLAQAQDGALMLRESSEEGSAFVLTLPLAG</sequence>
<keyword evidence="16" id="KW-1185">Reference proteome</keyword>
<reference evidence="15 16" key="1">
    <citation type="submission" date="2023-07" db="EMBL/GenBank/DDBJ databases">
        <title>Sorghum-associated microbial communities from plants grown in Nebraska, USA.</title>
        <authorList>
            <person name="Schachtman D."/>
        </authorList>
    </citation>
    <scope>NUCLEOTIDE SEQUENCE [LARGE SCALE GENOMIC DNA]</scope>
    <source>
        <strain evidence="15 16">CC482</strain>
    </source>
</reference>
<dbReference type="PROSITE" id="PS50109">
    <property type="entry name" value="HIS_KIN"/>
    <property type="match status" value="1"/>
</dbReference>
<feature type="domain" description="HAMP" evidence="14">
    <location>
        <begin position="185"/>
        <end position="238"/>
    </location>
</feature>
<evidence type="ECO:0000256" key="8">
    <source>
        <dbReference type="ARBA" id="ARBA00022777"/>
    </source>
</evidence>
<dbReference type="InterPro" id="IPR036890">
    <property type="entry name" value="HATPase_C_sf"/>
</dbReference>
<gene>
    <name evidence="15" type="ORF">J2T15_002084</name>
</gene>
<dbReference type="PROSITE" id="PS50885">
    <property type="entry name" value="HAMP"/>
    <property type="match status" value="1"/>
</dbReference>
<dbReference type="SMART" id="SM00387">
    <property type="entry name" value="HATPase_c"/>
    <property type="match status" value="1"/>
</dbReference>
<dbReference type="EMBL" id="JAUSSU010000004">
    <property type="protein sequence ID" value="MDQ0112649.1"/>
    <property type="molecule type" value="Genomic_DNA"/>
</dbReference>
<evidence type="ECO:0000259" key="13">
    <source>
        <dbReference type="PROSITE" id="PS50109"/>
    </source>
</evidence>
<evidence type="ECO:0000256" key="3">
    <source>
        <dbReference type="ARBA" id="ARBA00012438"/>
    </source>
</evidence>
<evidence type="ECO:0000256" key="10">
    <source>
        <dbReference type="ARBA" id="ARBA00023012"/>
    </source>
</evidence>
<evidence type="ECO:0000256" key="4">
    <source>
        <dbReference type="ARBA" id="ARBA00022475"/>
    </source>
</evidence>
<dbReference type="Gene3D" id="3.30.565.10">
    <property type="entry name" value="Histidine kinase-like ATPase, C-terminal domain"/>
    <property type="match status" value="1"/>
</dbReference>
<evidence type="ECO:0000256" key="7">
    <source>
        <dbReference type="ARBA" id="ARBA00022741"/>
    </source>
</evidence>
<name>A0ABT9U2G6_PAEHA</name>
<keyword evidence="7" id="KW-0547">Nucleotide-binding</keyword>
<dbReference type="GO" id="GO:0016301">
    <property type="term" value="F:kinase activity"/>
    <property type="evidence" value="ECO:0007669"/>
    <property type="project" value="UniProtKB-KW"/>
</dbReference>
<dbReference type="RefSeq" id="WP_307203567.1">
    <property type="nucleotide sequence ID" value="NZ_JAUSSU010000004.1"/>
</dbReference>
<dbReference type="Pfam" id="PF00512">
    <property type="entry name" value="HisKA"/>
    <property type="match status" value="1"/>
</dbReference>
<dbReference type="PANTHER" id="PTHR45453:SF1">
    <property type="entry name" value="PHOSPHATE REGULON SENSOR PROTEIN PHOR"/>
    <property type="match status" value="1"/>
</dbReference>
<keyword evidence="5" id="KW-0597">Phosphoprotein</keyword>
<dbReference type="InterPro" id="IPR050351">
    <property type="entry name" value="BphY/WalK/GraS-like"/>
</dbReference>
<dbReference type="InterPro" id="IPR036097">
    <property type="entry name" value="HisK_dim/P_sf"/>
</dbReference>
<feature type="domain" description="Histidine kinase" evidence="13">
    <location>
        <begin position="246"/>
        <end position="465"/>
    </location>
</feature>
<evidence type="ECO:0000256" key="2">
    <source>
        <dbReference type="ARBA" id="ARBA00004651"/>
    </source>
</evidence>
<evidence type="ECO:0000256" key="9">
    <source>
        <dbReference type="ARBA" id="ARBA00022840"/>
    </source>
</evidence>
<dbReference type="CDD" id="cd06225">
    <property type="entry name" value="HAMP"/>
    <property type="match status" value="1"/>
</dbReference>
<evidence type="ECO:0000256" key="12">
    <source>
        <dbReference type="SAM" id="Phobius"/>
    </source>
</evidence>
<feature type="transmembrane region" description="Helical" evidence="12">
    <location>
        <begin position="163"/>
        <end position="183"/>
    </location>
</feature>
<dbReference type="CDD" id="cd00082">
    <property type="entry name" value="HisKA"/>
    <property type="match status" value="1"/>
</dbReference>
<comment type="subcellular location">
    <subcellularLocation>
        <location evidence="2">Cell membrane</location>
        <topology evidence="2">Multi-pass membrane protein</topology>
    </subcellularLocation>
</comment>
<keyword evidence="11 12" id="KW-0472">Membrane</keyword>
<keyword evidence="12" id="KW-0812">Transmembrane</keyword>
<dbReference type="Proteomes" id="UP001229346">
    <property type="component" value="Unassembled WGS sequence"/>
</dbReference>
<protein>
    <recommendedName>
        <fullName evidence="3">histidine kinase</fullName>
        <ecNumber evidence="3">2.7.13.3</ecNumber>
    </recommendedName>
</protein>
<dbReference type="Pfam" id="PF00672">
    <property type="entry name" value="HAMP"/>
    <property type="match status" value="1"/>
</dbReference>
<accession>A0ABT9U2G6</accession>
<evidence type="ECO:0000256" key="5">
    <source>
        <dbReference type="ARBA" id="ARBA00022553"/>
    </source>
</evidence>
<dbReference type="PANTHER" id="PTHR45453">
    <property type="entry name" value="PHOSPHATE REGULON SENSOR PROTEIN PHOR"/>
    <property type="match status" value="1"/>
</dbReference>
<dbReference type="InterPro" id="IPR004358">
    <property type="entry name" value="Sig_transdc_His_kin-like_C"/>
</dbReference>
<dbReference type="SMART" id="SM00388">
    <property type="entry name" value="HisKA"/>
    <property type="match status" value="1"/>
</dbReference>
<keyword evidence="4" id="KW-1003">Cell membrane</keyword>
<dbReference type="EC" id="2.7.13.3" evidence="3"/>
<evidence type="ECO:0000313" key="15">
    <source>
        <dbReference type="EMBL" id="MDQ0112649.1"/>
    </source>
</evidence>
<keyword evidence="8 15" id="KW-0418">Kinase</keyword>
<dbReference type="InterPro" id="IPR003661">
    <property type="entry name" value="HisK_dim/P_dom"/>
</dbReference>
<feature type="transmembrane region" description="Helical" evidence="12">
    <location>
        <begin position="12"/>
        <end position="36"/>
    </location>
</feature>
<dbReference type="Gene3D" id="1.10.287.130">
    <property type="match status" value="1"/>
</dbReference>
<evidence type="ECO:0000259" key="14">
    <source>
        <dbReference type="PROSITE" id="PS50885"/>
    </source>
</evidence>
<dbReference type="SUPFAM" id="SSF55874">
    <property type="entry name" value="ATPase domain of HSP90 chaperone/DNA topoisomerase II/histidine kinase"/>
    <property type="match status" value="1"/>
</dbReference>
<keyword evidence="9" id="KW-0067">ATP-binding</keyword>
<comment type="catalytic activity">
    <reaction evidence="1">
        <text>ATP + protein L-histidine = ADP + protein N-phospho-L-histidine.</text>
        <dbReference type="EC" id="2.7.13.3"/>
    </reaction>
</comment>
<organism evidence="15 16">
    <name type="scientific">Paenibacillus harenae</name>
    <dbReference type="NCBI Taxonomy" id="306543"/>
    <lineage>
        <taxon>Bacteria</taxon>
        <taxon>Bacillati</taxon>
        <taxon>Bacillota</taxon>
        <taxon>Bacilli</taxon>
        <taxon>Bacillales</taxon>
        <taxon>Paenibacillaceae</taxon>
        <taxon>Paenibacillus</taxon>
    </lineage>
</organism>
<dbReference type="InterPro" id="IPR003594">
    <property type="entry name" value="HATPase_dom"/>
</dbReference>
<dbReference type="SUPFAM" id="SSF158472">
    <property type="entry name" value="HAMP domain-like"/>
    <property type="match status" value="1"/>
</dbReference>
<evidence type="ECO:0000313" key="16">
    <source>
        <dbReference type="Proteomes" id="UP001229346"/>
    </source>
</evidence>
<dbReference type="Pfam" id="PF02518">
    <property type="entry name" value="HATPase_c"/>
    <property type="match status" value="1"/>
</dbReference>
<dbReference type="SUPFAM" id="SSF47384">
    <property type="entry name" value="Homodimeric domain of signal transducing histidine kinase"/>
    <property type="match status" value="1"/>
</dbReference>
<keyword evidence="6" id="KW-0808">Transferase</keyword>